<dbReference type="EMBL" id="CP119313">
    <property type="protein sequence ID" value="WEK21283.1"/>
    <property type="molecule type" value="Genomic_DNA"/>
</dbReference>
<dbReference type="PANTHER" id="PTHR37422">
    <property type="entry name" value="TEICHURONIC ACID BIOSYNTHESIS PROTEIN TUAE"/>
    <property type="match status" value="1"/>
</dbReference>
<feature type="transmembrane region" description="Helical" evidence="1">
    <location>
        <begin position="309"/>
        <end position="329"/>
    </location>
</feature>
<dbReference type="AlphaFoldDB" id="A0AAJ5WC32"/>
<organism evidence="2 3">
    <name type="scientific">Candidatus Pedobacter colombiensis</name>
    <dbReference type="NCBI Taxonomy" id="3121371"/>
    <lineage>
        <taxon>Bacteria</taxon>
        <taxon>Pseudomonadati</taxon>
        <taxon>Bacteroidota</taxon>
        <taxon>Sphingobacteriia</taxon>
        <taxon>Sphingobacteriales</taxon>
        <taxon>Sphingobacteriaceae</taxon>
        <taxon>Pedobacter</taxon>
    </lineage>
</organism>
<gene>
    <name evidence="2" type="ORF">P0Y49_09025</name>
</gene>
<accession>A0AAJ5WC32</accession>
<proteinExistence type="predicted"/>
<feature type="transmembrane region" description="Helical" evidence="1">
    <location>
        <begin position="105"/>
        <end position="124"/>
    </location>
</feature>
<protein>
    <submittedName>
        <fullName evidence="2">O-antigen ligase family protein</fullName>
    </submittedName>
</protein>
<evidence type="ECO:0000313" key="3">
    <source>
        <dbReference type="Proteomes" id="UP001214530"/>
    </source>
</evidence>
<keyword evidence="1" id="KW-0472">Membrane</keyword>
<dbReference type="PANTHER" id="PTHR37422:SF13">
    <property type="entry name" value="LIPOPOLYSACCHARIDE BIOSYNTHESIS PROTEIN PA4999-RELATED"/>
    <property type="match status" value="1"/>
</dbReference>
<reference evidence="2" key="1">
    <citation type="submission" date="2023-03" db="EMBL/GenBank/DDBJ databases">
        <title>Andean soil-derived lignocellulolytic bacterial consortium as a source of novel taxa and putative plastic-active enzymes.</title>
        <authorList>
            <person name="Diaz-Garcia L."/>
            <person name="Chuvochina M."/>
            <person name="Feuerriegel G."/>
            <person name="Bunk B."/>
            <person name="Sproer C."/>
            <person name="Streit W.R."/>
            <person name="Rodriguez L.M."/>
            <person name="Overmann J."/>
            <person name="Jimenez D.J."/>
        </authorList>
    </citation>
    <scope>NUCLEOTIDE SEQUENCE</scope>
    <source>
        <strain evidence="2">MAG 3858</strain>
    </source>
</reference>
<feature type="transmembrane region" description="Helical" evidence="1">
    <location>
        <begin position="155"/>
        <end position="172"/>
    </location>
</feature>
<feature type="transmembrane region" description="Helical" evidence="1">
    <location>
        <begin position="25"/>
        <end position="42"/>
    </location>
</feature>
<dbReference type="InterPro" id="IPR051533">
    <property type="entry name" value="WaaL-like"/>
</dbReference>
<keyword evidence="2" id="KW-0436">Ligase</keyword>
<sequence length="429" mass="49610">MKFITVVFMILYLYALSFGVFFTEFFRIPAPILFGFPLVFVFKEVGSSFMYVKEILIFSLAFFFYYIVGVDDYKLFTVNITSILICALYFSYFVGPNSERFRLSILIFFSLLAFSATVMVLNHFNESYINSLRGLLAGQEVIQSPSGIAAYQFTFGYQLAALTPFIFIYAYLFKKRWLIKALALSICLIFIFLGMQRSVFVGFIGSVLIFLLIYYKYKAVYIIGIAVLASILLYTYVLKDSFDSKGRGAENIMVKNEQDDGEYNRSILLKENLRIYSEYPYGLIFYGKNWGDVIYRNQVFRSGITSHNAYVMFFTYLGPFLGFGLLIALYYKIIGAFKSILNHAREKKYALLICLILSFLAVTINSLSHNAWLLSADGPTVFLFFSILHYLKIQKNNKHLEETENVRNNHPEVHINWKMNGELEDRILI</sequence>
<feature type="transmembrane region" description="Helical" evidence="1">
    <location>
        <begin position="73"/>
        <end position="93"/>
    </location>
</feature>
<feature type="transmembrane region" description="Helical" evidence="1">
    <location>
        <begin position="199"/>
        <end position="215"/>
    </location>
</feature>
<dbReference type="GO" id="GO:0016874">
    <property type="term" value="F:ligase activity"/>
    <property type="evidence" value="ECO:0007669"/>
    <property type="project" value="UniProtKB-KW"/>
</dbReference>
<keyword evidence="1" id="KW-0812">Transmembrane</keyword>
<keyword evidence="1" id="KW-1133">Transmembrane helix</keyword>
<evidence type="ECO:0000256" key="1">
    <source>
        <dbReference type="SAM" id="Phobius"/>
    </source>
</evidence>
<dbReference type="Proteomes" id="UP001214530">
    <property type="component" value="Chromosome"/>
</dbReference>
<feature type="transmembrane region" description="Helical" evidence="1">
    <location>
        <begin position="349"/>
        <end position="367"/>
    </location>
</feature>
<feature type="transmembrane region" description="Helical" evidence="1">
    <location>
        <begin position="49"/>
        <end position="67"/>
    </location>
</feature>
<feature type="transmembrane region" description="Helical" evidence="1">
    <location>
        <begin position="220"/>
        <end position="237"/>
    </location>
</feature>
<feature type="transmembrane region" description="Helical" evidence="1">
    <location>
        <begin position="177"/>
        <end position="193"/>
    </location>
</feature>
<evidence type="ECO:0000313" key="2">
    <source>
        <dbReference type="EMBL" id="WEK21283.1"/>
    </source>
</evidence>
<name>A0AAJ5WC32_9SPHI</name>